<comment type="caution">
    <text evidence="2">The sequence shown here is derived from an EMBL/GenBank/DDBJ whole genome shotgun (WGS) entry which is preliminary data.</text>
</comment>
<evidence type="ECO:0000313" key="2">
    <source>
        <dbReference type="EMBL" id="KAF1749001.1"/>
    </source>
</evidence>
<dbReference type="RefSeq" id="XP_053579919.1">
    <property type="nucleotide sequence ID" value="XM_053736353.1"/>
</dbReference>
<evidence type="ECO:0000256" key="1">
    <source>
        <dbReference type="SAM" id="SignalP"/>
    </source>
</evidence>
<keyword evidence="1" id="KW-0732">Signal</keyword>
<dbReference type="AlphaFoldDB" id="A0A6A5G2P0"/>
<dbReference type="GeneID" id="78777921"/>
<name>A0A6A5G2P0_CAERE</name>
<proteinExistence type="predicted"/>
<gene>
    <name evidence="2" type="ORF">GCK72_025468</name>
</gene>
<protein>
    <submittedName>
        <fullName evidence="2">Uncharacterized protein</fullName>
    </submittedName>
</protein>
<dbReference type="CTD" id="78777921"/>
<dbReference type="EMBL" id="WUAV01000006">
    <property type="protein sequence ID" value="KAF1749001.1"/>
    <property type="molecule type" value="Genomic_DNA"/>
</dbReference>
<accession>A0A6A5G2P0</accession>
<sequence length="100" mass="11170">MRFFPIILLALLAFVVVTDGFRCGPMGRFCDEKPYLEFAGSAGATVDKEGMKREFAGTLGQKCKVDNDCIYSHMETIVPRCTNGICDNYHPERGDVHHIP</sequence>
<feature type="signal peptide" evidence="1">
    <location>
        <begin position="1"/>
        <end position="20"/>
    </location>
</feature>
<dbReference type="KEGG" id="crq:GCK72_025468"/>
<organism evidence="2 3">
    <name type="scientific">Caenorhabditis remanei</name>
    <name type="common">Caenorhabditis vulgaris</name>
    <dbReference type="NCBI Taxonomy" id="31234"/>
    <lineage>
        <taxon>Eukaryota</taxon>
        <taxon>Metazoa</taxon>
        <taxon>Ecdysozoa</taxon>
        <taxon>Nematoda</taxon>
        <taxon>Chromadorea</taxon>
        <taxon>Rhabditida</taxon>
        <taxon>Rhabditina</taxon>
        <taxon>Rhabditomorpha</taxon>
        <taxon>Rhabditoidea</taxon>
        <taxon>Rhabditidae</taxon>
        <taxon>Peloderinae</taxon>
        <taxon>Caenorhabditis</taxon>
    </lineage>
</organism>
<feature type="chain" id="PRO_5025506371" evidence="1">
    <location>
        <begin position="21"/>
        <end position="100"/>
    </location>
</feature>
<reference evidence="2 3" key="1">
    <citation type="submission" date="2019-12" db="EMBL/GenBank/DDBJ databases">
        <title>Chromosome-level assembly of the Caenorhabditis remanei genome.</title>
        <authorList>
            <person name="Teterina A.A."/>
            <person name="Willis J.H."/>
            <person name="Phillips P.C."/>
        </authorList>
    </citation>
    <scope>NUCLEOTIDE SEQUENCE [LARGE SCALE GENOMIC DNA]</scope>
    <source>
        <strain evidence="2 3">PX506</strain>
        <tissue evidence="2">Whole organism</tissue>
    </source>
</reference>
<evidence type="ECO:0000313" key="3">
    <source>
        <dbReference type="Proteomes" id="UP000483820"/>
    </source>
</evidence>
<dbReference type="Proteomes" id="UP000483820">
    <property type="component" value="Chromosome X"/>
</dbReference>